<dbReference type="Proteomes" id="UP000638570">
    <property type="component" value="Unassembled WGS sequence"/>
</dbReference>
<feature type="domain" description="Sulfatase N-terminal" evidence="9">
    <location>
        <begin position="238"/>
        <end position="528"/>
    </location>
</feature>
<feature type="transmembrane region" description="Helical" evidence="8">
    <location>
        <begin position="120"/>
        <end position="142"/>
    </location>
</feature>
<dbReference type="InterPro" id="IPR012549">
    <property type="entry name" value="EptA-like_N"/>
</dbReference>
<dbReference type="CDD" id="cd16017">
    <property type="entry name" value="LptA"/>
    <property type="match status" value="1"/>
</dbReference>
<dbReference type="PANTHER" id="PTHR30443">
    <property type="entry name" value="INNER MEMBRANE PROTEIN"/>
    <property type="match status" value="1"/>
</dbReference>
<comment type="subcellular location">
    <subcellularLocation>
        <location evidence="1">Cell inner membrane</location>
        <topology evidence="1">Multi-pass membrane protein</topology>
    </subcellularLocation>
</comment>
<reference evidence="12" key="1">
    <citation type="submission" date="2021-01" db="EMBL/GenBank/DDBJ databases">
        <title>Genome public.</title>
        <authorList>
            <person name="Liu C."/>
            <person name="Sun Q."/>
        </authorList>
    </citation>
    <scope>NUCLEOTIDE SEQUENCE [LARGE SCALE GENOMIC DNA]</scope>
    <source>
        <strain evidence="12">CGMCC 1.18722</strain>
    </source>
</reference>
<keyword evidence="5 8" id="KW-0812">Transmembrane</keyword>
<gene>
    <name evidence="11" type="ORF">JKV55_12040</name>
</gene>
<feature type="transmembrane region" description="Helical" evidence="8">
    <location>
        <begin position="79"/>
        <end position="100"/>
    </location>
</feature>
<evidence type="ECO:0000256" key="6">
    <source>
        <dbReference type="ARBA" id="ARBA00022989"/>
    </source>
</evidence>
<evidence type="ECO:0000259" key="10">
    <source>
        <dbReference type="Pfam" id="PF08019"/>
    </source>
</evidence>
<feature type="domain" description="Phosphoethanolamine transferase N-terminal" evidence="10">
    <location>
        <begin position="60"/>
        <end position="209"/>
    </location>
</feature>
<name>A0ABS1QT66_9GAMM</name>
<feature type="transmembrane region" description="Helical" evidence="8">
    <location>
        <begin position="16"/>
        <end position="38"/>
    </location>
</feature>
<evidence type="ECO:0000256" key="5">
    <source>
        <dbReference type="ARBA" id="ARBA00022692"/>
    </source>
</evidence>
<dbReference type="EMBL" id="JAERTZ010000025">
    <property type="protein sequence ID" value="MBL1378055.1"/>
    <property type="molecule type" value="Genomic_DNA"/>
</dbReference>
<dbReference type="NCBIfam" id="NF028537">
    <property type="entry name" value="P_eth_NH2_trans"/>
    <property type="match status" value="1"/>
</dbReference>
<keyword evidence="3" id="KW-0997">Cell inner membrane</keyword>
<keyword evidence="4 11" id="KW-0808">Transferase</keyword>
<dbReference type="PANTHER" id="PTHR30443:SF0">
    <property type="entry name" value="PHOSPHOETHANOLAMINE TRANSFERASE EPTA"/>
    <property type="match status" value="1"/>
</dbReference>
<proteinExistence type="predicted"/>
<feature type="transmembrane region" description="Helical" evidence="8">
    <location>
        <begin position="154"/>
        <end position="176"/>
    </location>
</feature>
<evidence type="ECO:0000256" key="3">
    <source>
        <dbReference type="ARBA" id="ARBA00022519"/>
    </source>
</evidence>
<dbReference type="Pfam" id="PF08019">
    <property type="entry name" value="EptA_B_N"/>
    <property type="match status" value="1"/>
</dbReference>
<dbReference type="InterPro" id="IPR040423">
    <property type="entry name" value="PEA_transferase"/>
</dbReference>
<evidence type="ECO:0000313" key="11">
    <source>
        <dbReference type="EMBL" id="MBL1378055.1"/>
    </source>
</evidence>
<keyword evidence="7 8" id="KW-0472">Membrane</keyword>
<dbReference type="Pfam" id="PF00884">
    <property type="entry name" value="Sulfatase"/>
    <property type="match status" value="1"/>
</dbReference>
<dbReference type="InterPro" id="IPR000917">
    <property type="entry name" value="Sulfatase_N"/>
</dbReference>
<dbReference type="SUPFAM" id="SSF53649">
    <property type="entry name" value="Alkaline phosphatase-like"/>
    <property type="match status" value="1"/>
</dbReference>
<dbReference type="InterPro" id="IPR017850">
    <property type="entry name" value="Alkaline_phosphatase_core_sf"/>
</dbReference>
<keyword evidence="6 8" id="KW-1133">Transmembrane helix</keyword>
<sequence>MVIHVFAQRPSISSRWLVFLLALYFFFVLNLPLIARLIDILGRLEAVRFGFVLSIPVFFVACLNILLTLLAVKYLEKGLFILLLLLSSAVSYAMFNYGVVLDRDMMVNIMQTHAGEAKSYFNGSSLLWFLLAGALPALLVARVRIRHDGLLRDLCWKALSVLGSLAVIGVIALCYYQDYASVGRNNSHLRQLIIPTYYLSSASGYVYNTYLKEELPYQTLGEDAQLAPSRPERKPTLLVLMVGETARSMNFEHNGYPRGTNAFTREQAVVSFRSVTSCATTTAVSVPCMFSRLSRTDYDAEQAARQDNLLDVLQRAGVNVRWFENDGGCKGVCARVETVEFRPEDGGPLCDGDYCKDGVLLEAVQRAMAAAERQDTVLVLHMVGSHGPTYYRRYPAEFAHFQPDCRRSDIQNCSTHELVNSYDNTLYYSDYIISQVVKLLDERRPDWNTGLLYLSDHGESLGEKGLYLHGMPYALAPEQQTQVPLMLWLSSGLSREARLDRQCLQHQASQGHYSHDNLFDSVLGLMGVKSKVYRPALDMLAECRTG</sequence>
<evidence type="ECO:0000256" key="4">
    <source>
        <dbReference type="ARBA" id="ARBA00022679"/>
    </source>
</evidence>
<organism evidence="11 12">
    <name type="scientific">Zobellella iuensis</name>
    <dbReference type="NCBI Taxonomy" id="2803811"/>
    <lineage>
        <taxon>Bacteria</taxon>
        <taxon>Pseudomonadati</taxon>
        <taxon>Pseudomonadota</taxon>
        <taxon>Gammaproteobacteria</taxon>
        <taxon>Aeromonadales</taxon>
        <taxon>Aeromonadaceae</taxon>
        <taxon>Zobellella</taxon>
    </lineage>
</organism>
<evidence type="ECO:0000256" key="8">
    <source>
        <dbReference type="SAM" id="Phobius"/>
    </source>
</evidence>
<comment type="caution">
    <text evidence="11">The sequence shown here is derived from an EMBL/GenBank/DDBJ whole genome shotgun (WGS) entry which is preliminary data.</text>
</comment>
<protein>
    <submittedName>
        <fullName evidence="11">Phosphoethanolamine--lipid A transferase</fullName>
    </submittedName>
</protein>
<accession>A0ABS1QT66</accession>
<feature type="transmembrane region" description="Helical" evidence="8">
    <location>
        <begin position="50"/>
        <end position="72"/>
    </location>
</feature>
<evidence type="ECO:0000256" key="2">
    <source>
        <dbReference type="ARBA" id="ARBA00022475"/>
    </source>
</evidence>
<dbReference type="Gene3D" id="3.40.720.10">
    <property type="entry name" value="Alkaline Phosphatase, subunit A"/>
    <property type="match status" value="1"/>
</dbReference>
<keyword evidence="12" id="KW-1185">Reference proteome</keyword>
<dbReference type="InterPro" id="IPR058130">
    <property type="entry name" value="PEA_transf_C"/>
</dbReference>
<evidence type="ECO:0000313" key="12">
    <source>
        <dbReference type="Proteomes" id="UP000638570"/>
    </source>
</evidence>
<keyword evidence="2" id="KW-1003">Cell membrane</keyword>
<evidence type="ECO:0000256" key="7">
    <source>
        <dbReference type="ARBA" id="ARBA00023136"/>
    </source>
</evidence>
<evidence type="ECO:0000256" key="1">
    <source>
        <dbReference type="ARBA" id="ARBA00004429"/>
    </source>
</evidence>
<evidence type="ECO:0000259" key="9">
    <source>
        <dbReference type="Pfam" id="PF00884"/>
    </source>
</evidence>
<dbReference type="GO" id="GO:0016740">
    <property type="term" value="F:transferase activity"/>
    <property type="evidence" value="ECO:0007669"/>
    <property type="project" value="UniProtKB-KW"/>
</dbReference>